<evidence type="ECO:0000313" key="4">
    <source>
        <dbReference type="Proteomes" id="UP000248405"/>
    </source>
</evidence>
<reference evidence="3" key="1">
    <citation type="submission" date="2016-12" db="EMBL/GenBank/DDBJ databases">
        <title>The genomes of Aspergillus section Nigri reveals drivers in fungal speciation.</title>
        <authorList>
            <consortium name="DOE Joint Genome Institute"/>
            <person name="Vesth T.C."/>
            <person name="Nybo J."/>
            <person name="Theobald S."/>
            <person name="Brandl J."/>
            <person name="Frisvad J.C."/>
            <person name="Nielsen K.F."/>
            <person name="Lyhne E.K."/>
            <person name="Kogle M.E."/>
            <person name="Kuo A."/>
            <person name="Riley R."/>
            <person name="Clum A."/>
            <person name="Nolan M."/>
            <person name="Lipzen A."/>
            <person name="Salamov A."/>
            <person name="Henrissat B."/>
            <person name="Wiebenga A."/>
            <person name="De Vries R.P."/>
            <person name="Grigoriev I.V."/>
            <person name="Mortensen U.H."/>
            <person name="Andersen M.R."/>
            <person name="Baker S.E."/>
        </authorList>
    </citation>
    <scope>NUCLEOTIDE SEQUENCE [LARGE SCALE GENOMIC DNA]</scope>
    <source>
        <strain evidence="3">CBS 113365</strain>
    </source>
</reference>
<keyword evidence="2" id="KW-0472">Membrane</keyword>
<sequence>MVSLKFRRSDESDRTGEQRDREDERRHDEPDERTRLLPREPPAYLSPDDPAVSPYNLWGIRALRGLSSLFLAISFIWWTFLLVSLFVSPPMMHSRGSGFFSFAYTTLTTGYLLLGLLFFAIPSKPMSVSGIIIAIFLLIDMILTLAVPRIRLEEGWVGVASVVWAAFISLYTIVQNHSVAWGKREEEERLTGRPETRRPLREWVAVLIQTVFLVIFAIIVILFTATLILRARDASLPAPGKKYYVNGDSYQVHLHCVGNATHSLQNDTPTILIEGGDWPVEHTLQPFIHDAYQSGIVPRYCYWDRPGFGWSDNAPSPFSAGMAADALSEALALAGEEGPWILVSASVGGIYSRIFASRHLLEISGIVLIDSLHEDYLSNIGSPGRGFTLWLRGIFTPLGLDRIAGAIFKGRTREDRVYGRSSYQTGKIVKAKLQENLVAESMTSSEIQTARHVQMADTPLVVISSGIEVRKSEKWTKRQEELTKITKNLKNFDIVKGAPHEVWRDVEGRRVIEKRLGELVKKDE</sequence>
<protein>
    <submittedName>
        <fullName evidence="3">Integral membrane protein</fullName>
    </submittedName>
</protein>
<feature type="region of interest" description="Disordered" evidence="1">
    <location>
        <begin position="1"/>
        <end position="47"/>
    </location>
</feature>
<evidence type="ECO:0000256" key="1">
    <source>
        <dbReference type="SAM" id="MobiDB-lite"/>
    </source>
</evidence>
<feature type="transmembrane region" description="Helical" evidence="2">
    <location>
        <begin position="128"/>
        <end position="150"/>
    </location>
</feature>
<evidence type="ECO:0000313" key="3">
    <source>
        <dbReference type="EMBL" id="PYH65487.1"/>
    </source>
</evidence>
<dbReference type="Pfam" id="PF10329">
    <property type="entry name" value="DUF2417"/>
    <property type="match status" value="1"/>
</dbReference>
<dbReference type="AlphaFoldDB" id="A0A319AYT8"/>
<name>A0A319AYT8_ASPVC</name>
<feature type="transmembrane region" description="Helical" evidence="2">
    <location>
        <begin position="99"/>
        <end position="121"/>
    </location>
</feature>
<dbReference type="OrthoDB" id="164921at2759"/>
<keyword evidence="4" id="KW-1185">Reference proteome</keyword>
<dbReference type="GeneID" id="37209787"/>
<dbReference type="RefSeq" id="XP_025559281.1">
    <property type="nucleotide sequence ID" value="XM_025705195.1"/>
</dbReference>
<dbReference type="SUPFAM" id="SSF53474">
    <property type="entry name" value="alpha/beta-Hydrolases"/>
    <property type="match status" value="1"/>
</dbReference>
<feature type="transmembrane region" description="Helical" evidence="2">
    <location>
        <begin position="156"/>
        <end position="174"/>
    </location>
</feature>
<keyword evidence="2" id="KW-1133">Transmembrane helix</keyword>
<dbReference type="EMBL" id="KZ821638">
    <property type="protein sequence ID" value="PYH65487.1"/>
    <property type="molecule type" value="Genomic_DNA"/>
</dbReference>
<evidence type="ECO:0000256" key="2">
    <source>
        <dbReference type="SAM" id="Phobius"/>
    </source>
</evidence>
<accession>A0A319AYT8</accession>
<dbReference type="Proteomes" id="UP000248405">
    <property type="component" value="Unassembled WGS sequence"/>
</dbReference>
<feature type="transmembrane region" description="Helical" evidence="2">
    <location>
        <begin position="69"/>
        <end position="87"/>
    </location>
</feature>
<feature type="transmembrane region" description="Helical" evidence="2">
    <location>
        <begin position="203"/>
        <end position="229"/>
    </location>
</feature>
<gene>
    <name evidence="3" type="ORF">BO88DRAFT_395424</name>
</gene>
<keyword evidence="2" id="KW-0812">Transmembrane</keyword>
<organism evidence="3 4">
    <name type="scientific">Aspergillus vadensis (strain CBS 113365 / IMI 142717 / IBT 24658)</name>
    <dbReference type="NCBI Taxonomy" id="1448311"/>
    <lineage>
        <taxon>Eukaryota</taxon>
        <taxon>Fungi</taxon>
        <taxon>Dikarya</taxon>
        <taxon>Ascomycota</taxon>
        <taxon>Pezizomycotina</taxon>
        <taxon>Eurotiomycetes</taxon>
        <taxon>Eurotiomycetidae</taxon>
        <taxon>Eurotiales</taxon>
        <taxon>Aspergillaceae</taxon>
        <taxon>Aspergillus</taxon>
        <taxon>Aspergillus subgen. Circumdati</taxon>
    </lineage>
</organism>
<feature type="compositionally biased region" description="Basic and acidic residues" evidence="1">
    <location>
        <begin position="7"/>
        <end position="38"/>
    </location>
</feature>
<proteinExistence type="predicted"/>
<dbReference type="InterPro" id="IPR029058">
    <property type="entry name" value="AB_hydrolase_fold"/>
</dbReference>
<dbReference type="InterPro" id="IPR019431">
    <property type="entry name" value="DUF2417"/>
</dbReference>
<dbReference type="Gene3D" id="3.40.50.1820">
    <property type="entry name" value="alpha/beta hydrolase"/>
    <property type="match status" value="1"/>
</dbReference>